<feature type="region of interest" description="Disordered" evidence="2">
    <location>
        <begin position="168"/>
        <end position="229"/>
    </location>
</feature>
<feature type="compositionally biased region" description="Polar residues" evidence="2">
    <location>
        <begin position="735"/>
        <end position="745"/>
    </location>
</feature>
<dbReference type="EMBL" id="QWIJ01002794">
    <property type="protein sequence ID" value="RMX71413.1"/>
    <property type="molecule type" value="Genomic_DNA"/>
</dbReference>
<feature type="compositionally biased region" description="Basic and acidic residues" evidence="2">
    <location>
        <begin position="765"/>
        <end position="783"/>
    </location>
</feature>
<feature type="region of interest" description="Disordered" evidence="2">
    <location>
        <begin position="21"/>
        <end position="81"/>
    </location>
</feature>
<accession>A0A3M6VYS5</accession>
<feature type="region of interest" description="Disordered" evidence="2">
    <location>
        <begin position="109"/>
        <end position="156"/>
    </location>
</feature>
<feature type="compositionally biased region" description="Basic and acidic residues" evidence="2">
    <location>
        <begin position="436"/>
        <end position="451"/>
    </location>
</feature>
<feature type="non-terminal residue" evidence="3">
    <location>
        <position position="1"/>
    </location>
</feature>
<evidence type="ECO:0000313" key="3">
    <source>
        <dbReference type="EMBL" id="RMX71413.1"/>
    </source>
</evidence>
<feature type="compositionally biased region" description="Basic and acidic residues" evidence="2">
    <location>
        <begin position="682"/>
        <end position="692"/>
    </location>
</feature>
<feature type="compositionally biased region" description="Polar residues" evidence="2">
    <location>
        <begin position="126"/>
        <end position="149"/>
    </location>
</feature>
<feature type="compositionally biased region" description="Low complexity" evidence="2">
    <location>
        <begin position="794"/>
        <end position="804"/>
    </location>
</feature>
<dbReference type="AlphaFoldDB" id="A0A3M6VYS5"/>
<name>A0A3M6VYS5_HORWE</name>
<dbReference type="OrthoDB" id="3933527at2759"/>
<protein>
    <submittedName>
        <fullName evidence="3">Uncharacterized protein</fullName>
    </submittedName>
</protein>
<keyword evidence="1" id="KW-0175">Coiled coil</keyword>
<feature type="compositionally biased region" description="Low complexity" evidence="2">
    <location>
        <begin position="545"/>
        <end position="556"/>
    </location>
</feature>
<dbReference type="VEuPathDB" id="FungiDB:BTJ68_09660"/>
<feature type="region of interest" description="Disordered" evidence="2">
    <location>
        <begin position="335"/>
        <end position="376"/>
    </location>
</feature>
<feature type="compositionally biased region" description="Low complexity" evidence="2">
    <location>
        <begin position="660"/>
        <end position="669"/>
    </location>
</feature>
<feature type="compositionally biased region" description="Polar residues" evidence="2">
    <location>
        <begin position="21"/>
        <end position="37"/>
    </location>
</feature>
<dbReference type="Proteomes" id="UP000281245">
    <property type="component" value="Unassembled WGS sequence"/>
</dbReference>
<sequence>STPFSSSFKQCPFIRLRSRQIFSQTTTRPPLQSSFQDKTMAPTRAAAVGSPARRLKVEQQRSSRGETDSDPSSKLRDSHLQGGETIDLVQYAETESVTVSHSFVGFPSAKPIRHISTPKPEAVSTRAPQSSSRVTKPTVNSKTNSSQRSAHPETQRQLSELYTGIMESPASGETSVPPAHQKTAAAEASPEKMPARKRAREDDEWAQGGTTPTKKTLTDHPSAIAVPKALKADFVGASKESFAEKRRRGREQYLEAEIYQLRREKDEAEQRAKKAEDKEDWLQVKLDESKRRNREAGKAKLEHEQCEIELTNVKGRCAALSEGWDKLRAEKVKLSEERDKLRDEKEKLEATDLQQKQELESAKKENSELKSKLESAHETIRKMKKHFETFKTGSSRAMKKVKDKARTISKRICGLREELETEKASRDETMGIALTYRDEGTQAKTDRDQARTDGAIVRQQLDLRNSFDQEMGEGEPEPAASTAHIDTGTFGRPSDFREVDMPMSDAAAAAATTPRNNTGTFGRPSYLPQAAMSIANAAPAATTTTTITTPPVSTGTFGRPSYPSQADTPMSYVANKPTGHRNNNNNSRKSFRIERPNLSRQRLSNRWRNFKQQLNRVSRLSKPDTPMPDASKHTITDPETQFAGFAAPPPTGPRGGGFSRGQQQQQRSPANTQSQRDVAMTDDVKANVDHTDGGCFGFPPPAPPSGPRSGGSGHDGRAQQRPSSHKLPELDTPMTDATESSSQSHKPLRSVPPSGPRVSEFGNRSGKEQENRSSRAAELDKSMPDATGSGSRGNGTLLSSGTSGQAPQLGVESRRIEDQRRVDNETKKLKQRLDNIAATPTSSSTEGRWSRYRI</sequence>
<feature type="compositionally biased region" description="Basic and acidic residues" evidence="2">
    <location>
        <begin position="812"/>
        <end position="833"/>
    </location>
</feature>
<reference evidence="3 4" key="1">
    <citation type="journal article" date="2018" name="BMC Genomics">
        <title>Genomic evidence for intraspecific hybridization in a clonal and extremely halotolerant yeast.</title>
        <authorList>
            <person name="Gostincar C."/>
            <person name="Stajich J.E."/>
            <person name="Zupancic J."/>
            <person name="Zalar P."/>
            <person name="Gunde-Cimerman N."/>
        </authorList>
    </citation>
    <scope>NUCLEOTIDE SEQUENCE [LARGE SCALE GENOMIC DNA]</scope>
    <source>
        <strain evidence="3 4">EXF-6656</strain>
    </source>
</reference>
<evidence type="ECO:0000256" key="2">
    <source>
        <dbReference type="SAM" id="MobiDB-lite"/>
    </source>
</evidence>
<organism evidence="3 4">
    <name type="scientific">Hortaea werneckii</name>
    <name type="common">Black yeast</name>
    <name type="synonym">Cladosporium werneckii</name>
    <dbReference type="NCBI Taxonomy" id="91943"/>
    <lineage>
        <taxon>Eukaryota</taxon>
        <taxon>Fungi</taxon>
        <taxon>Dikarya</taxon>
        <taxon>Ascomycota</taxon>
        <taxon>Pezizomycotina</taxon>
        <taxon>Dothideomycetes</taxon>
        <taxon>Dothideomycetidae</taxon>
        <taxon>Mycosphaerellales</taxon>
        <taxon>Teratosphaeriaceae</taxon>
        <taxon>Hortaea</taxon>
    </lineage>
</organism>
<evidence type="ECO:0000313" key="4">
    <source>
        <dbReference type="Proteomes" id="UP000281245"/>
    </source>
</evidence>
<evidence type="ECO:0000256" key="1">
    <source>
        <dbReference type="SAM" id="Coils"/>
    </source>
</evidence>
<feature type="region of interest" description="Disordered" evidence="2">
    <location>
        <begin position="545"/>
        <end position="854"/>
    </location>
</feature>
<comment type="caution">
    <text evidence="3">The sequence shown here is derived from an EMBL/GenBank/DDBJ whole genome shotgun (WGS) entry which is preliminary data.</text>
</comment>
<feature type="region of interest" description="Disordered" evidence="2">
    <location>
        <begin position="430"/>
        <end position="458"/>
    </location>
</feature>
<proteinExistence type="predicted"/>
<feature type="compositionally biased region" description="Basic and acidic residues" evidence="2">
    <location>
        <begin position="55"/>
        <end position="79"/>
    </location>
</feature>
<feature type="coiled-coil region" evidence="1">
    <location>
        <begin position="251"/>
        <end position="292"/>
    </location>
</feature>
<gene>
    <name evidence="3" type="ORF">D0869_15661</name>
</gene>
<feature type="compositionally biased region" description="Polar residues" evidence="2">
    <location>
        <begin position="838"/>
        <end position="847"/>
    </location>
</feature>